<protein>
    <recommendedName>
        <fullName evidence="3">Pseudouridine synthase</fullName>
        <ecNumber evidence="3">5.4.99.-</ecNumber>
    </recommendedName>
</protein>
<dbReference type="Proteomes" id="UP000001822">
    <property type="component" value="Chromosome"/>
</dbReference>
<dbReference type="GO" id="GO:0003723">
    <property type="term" value="F:RNA binding"/>
    <property type="evidence" value="ECO:0007669"/>
    <property type="project" value="InterPro"/>
</dbReference>
<dbReference type="Pfam" id="PF00849">
    <property type="entry name" value="PseudoU_synth_2"/>
    <property type="match status" value="1"/>
</dbReference>
<dbReference type="GO" id="GO:0001522">
    <property type="term" value="P:pseudouridine synthesis"/>
    <property type="evidence" value="ECO:0007669"/>
    <property type="project" value="InterPro"/>
</dbReference>
<evidence type="ECO:0000313" key="5">
    <source>
        <dbReference type="EMBL" id="ABG58289.1"/>
    </source>
</evidence>
<keyword evidence="2 3" id="KW-0413">Isomerase</keyword>
<dbReference type="GO" id="GO:0140098">
    <property type="term" value="F:catalytic activity, acting on RNA"/>
    <property type="evidence" value="ECO:0007669"/>
    <property type="project" value="UniProtKB-ARBA"/>
</dbReference>
<evidence type="ECO:0000313" key="6">
    <source>
        <dbReference type="Proteomes" id="UP000001822"/>
    </source>
</evidence>
<evidence type="ECO:0000256" key="3">
    <source>
        <dbReference type="RuleBase" id="RU003887"/>
    </source>
</evidence>
<dbReference type="InterPro" id="IPR018496">
    <property type="entry name" value="PsdUridine_synth_RsuA/RluB_CS"/>
</dbReference>
<evidence type="ECO:0000256" key="2">
    <source>
        <dbReference type="ARBA" id="ARBA00023235"/>
    </source>
</evidence>
<dbReference type="SUPFAM" id="SSF55120">
    <property type="entry name" value="Pseudouridine synthase"/>
    <property type="match status" value="1"/>
</dbReference>
<dbReference type="NCBIfam" id="TIGR00093">
    <property type="entry name" value="pseudouridine synthase"/>
    <property type="match status" value="1"/>
</dbReference>
<proteinExistence type="inferred from homology"/>
<dbReference type="KEGG" id="chu:CHU_1012"/>
<name>A0A6N4SPQ0_CYTH3</name>
<dbReference type="Gene3D" id="3.30.70.1560">
    <property type="entry name" value="Alpha-L RNA-binding motif"/>
    <property type="match status" value="1"/>
</dbReference>
<evidence type="ECO:0000256" key="1">
    <source>
        <dbReference type="ARBA" id="ARBA00008348"/>
    </source>
</evidence>
<gene>
    <name evidence="5" type="ordered locus">CHU_1012</name>
</gene>
<dbReference type="InterPro" id="IPR020094">
    <property type="entry name" value="TruA/RsuA/RluB/E/F_N"/>
</dbReference>
<reference evidence="5 6" key="1">
    <citation type="journal article" date="2007" name="Appl. Environ. Microbiol.">
        <title>Genome sequence of the cellulolytic gliding bacterium Cytophaga hutchinsonii.</title>
        <authorList>
            <person name="Xie G."/>
            <person name="Bruce D.C."/>
            <person name="Challacombe J.F."/>
            <person name="Chertkov O."/>
            <person name="Detter J.C."/>
            <person name="Gilna P."/>
            <person name="Han C.S."/>
            <person name="Lucas S."/>
            <person name="Misra M."/>
            <person name="Myers G.L."/>
            <person name="Richardson P."/>
            <person name="Tapia R."/>
            <person name="Thayer N."/>
            <person name="Thompson L.S."/>
            <person name="Brettin T.S."/>
            <person name="Henrissat B."/>
            <person name="Wilson D.B."/>
            <person name="McBride M.J."/>
        </authorList>
    </citation>
    <scope>NUCLEOTIDE SEQUENCE [LARGE SCALE GENOMIC DNA]</scope>
    <source>
        <strain evidence="6">ATCC 33406 / DSM 1761 / CIP 103989 / NBRC 15051 / NCIMB 9469 / D465</strain>
    </source>
</reference>
<dbReference type="EC" id="5.4.99.-" evidence="3"/>
<dbReference type="InterPro" id="IPR050343">
    <property type="entry name" value="RsuA_PseudoU_synthase"/>
</dbReference>
<dbReference type="InterPro" id="IPR000748">
    <property type="entry name" value="PsdUridine_synth_RsuA/RluB/E/F"/>
</dbReference>
<dbReference type="PROSITE" id="PS01149">
    <property type="entry name" value="PSI_RSU"/>
    <property type="match status" value="1"/>
</dbReference>
<dbReference type="InterPro" id="IPR006145">
    <property type="entry name" value="PsdUridine_synth_RsuA/RluA"/>
</dbReference>
<accession>A0A6N4SPQ0</accession>
<sequence length="224" mass="25727">MLFFDICLKRRFICIFNRIKSPVMCVKNRYFIINKPFNMVSQFISSDAVNLLGNLDFTFPEGTHAVGRLDNESEGLLILTTNKKVTRLLFQGTKKHTRTYLVLVKNKVSEETLKQLQTGISIRVKGGGNYISSPCEASIVTDAKAIYSYAADTRENYPHTWLLLTLTEGKFHQVRKMVLAVNHRCLRLIRVSIENMLLHDLQPGAVKEFEEETFFSLLNIDYNI</sequence>
<dbReference type="InterPro" id="IPR020103">
    <property type="entry name" value="PsdUridine_synth_cat_dom_sf"/>
</dbReference>
<dbReference type="Gene3D" id="3.30.70.580">
    <property type="entry name" value="Pseudouridine synthase I, catalytic domain, N-terminal subdomain"/>
    <property type="match status" value="1"/>
</dbReference>
<dbReference type="AlphaFoldDB" id="A0A6N4SPQ0"/>
<keyword evidence="6" id="KW-1185">Reference proteome</keyword>
<dbReference type="GO" id="GO:0006364">
    <property type="term" value="P:rRNA processing"/>
    <property type="evidence" value="ECO:0007669"/>
    <property type="project" value="UniProtKB-ARBA"/>
</dbReference>
<dbReference type="GO" id="GO:0009982">
    <property type="term" value="F:pseudouridine synthase activity"/>
    <property type="evidence" value="ECO:0007669"/>
    <property type="project" value="InterPro"/>
</dbReference>
<dbReference type="RefSeq" id="WP_011584404.1">
    <property type="nucleotide sequence ID" value="NC_008255.1"/>
</dbReference>
<comment type="similarity">
    <text evidence="1 3">Belongs to the pseudouridine synthase RsuA family.</text>
</comment>
<evidence type="ECO:0000259" key="4">
    <source>
        <dbReference type="Pfam" id="PF00849"/>
    </source>
</evidence>
<feature type="domain" description="Pseudouridine synthase RsuA/RluA-like" evidence="4">
    <location>
        <begin position="30"/>
        <end position="178"/>
    </location>
</feature>
<dbReference type="InterPro" id="IPR042092">
    <property type="entry name" value="PsdUridine_s_RsuA/RluB/E/F_cat"/>
</dbReference>
<dbReference type="PANTHER" id="PTHR47683">
    <property type="entry name" value="PSEUDOURIDINE SYNTHASE FAMILY PROTEIN-RELATED"/>
    <property type="match status" value="1"/>
</dbReference>
<organism evidence="5 6">
    <name type="scientific">Cytophaga hutchinsonii (strain ATCC 33406 / DSM 1761 / CIP 103989 / NBRC 15051 / NCIMB 9469 / D465)</name>
    <dbReference type="NCBI Taxonomy" id="269798"/>
    <lineage>
        <taxon>Bacteria</taxon>
        <taxon>Pseudomonadati</taxon>
        <taxon>Bacteroidota</taxon>
        <taxon>Cytophagia</taxon>
        <taxon>Cytophagales</taxon>
        <taxon>Cytophagaceae</taxon>
        <taxon>Cytophaga</taxon>
    </lineage>
</organism>
<dbReference type="EMBL" id="CP000383">
    <property type="protein sequence ID" value="ABG58289.1"/>
    <property type="molecule type" value="Genomic_DNA"/>
</dbReference>
<dbReference type="PANTHER" id="PTHR47683:SF2">
    <property type="entry name" value="RNA-BINDING S4 DOMAIN-CONTAINING PROTEIN"/>
    <property type="match status" value="1"/>
</dbReference>